<gene>
    <name evidence="4" type="ORF">D0865_05742</name>
</gene>
<dbReference type="OrthoDB" id="408631at2759"/>
<dbReference type="PANTHER" id="PTHR31996:SF2">
    <property type="entry name" value="COILED-COIL DOMAIN-CONTAINING PROTEIN 115"/>
    <property type="match status" value="1"/>
</dbReference>
<dbReference type="GO" id="GO:0051082">
    <property type="term" value="F:unfolded protein binding"/>
    <property type="evidence" value="ECO:0007669"/>
    <property type="project" value="TreeGrafter"/>
</dbReference>
<feature type="region of interest" description="Disordered" evidence="3">
    <location>
        <begin position="119"/>
        <end position="167"/>
    </location>
</feature>
<name>A0A3M7CKB2_HORWE</name>
<feature type="coiled-coil region" evidence="2">
    <location>
        <begin position="217"/>
        <end position="244"/>
    </location>
</feature>
<dbReference type="EMBL" id="QWIN01000392">
    <property type="protein sequence ID" value="RMY52535.1"/>
    <property type="molecule type" value="Genomic_DNA"/>
</dbReference>
<organism evidence="4 5">
    <name type="scientific">Hortaea werneckii</name>
    <name type="common">Black yeast</name>
    <name type="synonym">Cladosporium werneckii</name>
    <dbReference type="NCBI Taxonomy" id="91943"/>
    <lineage>
        <taxon>Eukaryota</taxon>
        <taxon>Fungi</taxon>
        <taxon>Dikarya</taxon>
        <taxon>Ascomycota</taxon>
        <taxon>Pezizomycotina</taxon>
        <taxon>Dothideomycetes</taxon>
        <taxon>Dothideomycetidae</taxon>
        <taxon>Mycosphaerellales</taxon>
        <taxon>Teratosphaeriaceae</taxon>
        <taxon>Hortaea</taxon>
    </lineage>
</organism>
<evidence type="ECO:0000256" key="3">
    <source>
        <dbReference type="SAM" id="MobiDB-lite"/>
    </source>
</evidence>
<dbReference type="GO" id="GO:1990871">
    <property type="term" value="C:Vma12-Vma22 assembly complex"/>
    <property type="evidence" value="ECO:0007669"/>
    <property type="project" value="TreeGrafter"/>
</dbReference>
<evidence type="ECO:0000256" key="1">
    <source>
        <dbReference type="ARBA" id="ARBA00093634"/>
    </source>
</evidence>
<protein>
    <recommendedName>
        <fullName evidence="1">Vacuolar ATPase assembly protein VMA22</fullName>
    </recommendedName>
</protein>
<dbReference type="Proteomes" id="UP000270230">
    <property type="component" value="Unassembled WGS sequence"/>
</dbReference>
<dbReference type="GO" id="GO:0070072">
    <property type="term" value="P:vacuolar proton-transporting V-type ATPase complex assembly"/>
    <property type="evidence" value="ECO:0007669"/>
    <property type="project" value="InterPro"/>
</dbReference>
<dbReference type="VEuPathDB" id="FungiDB:BTJ68_07220"/>
<keyword evidence="2" id="KW-0175">Coiled coil</keyword>
<proteinExistence type="predicted"/>
<evidence type="ECO:0000313" key="4">
    <source>
        <dbReference type="EMBL" id="RMY52535.1"/>
    </source>
</evidence>
<dbReference type="InterPro" id="IPR040357">
    <property type="entry name" value="Vma22/CCDC115"/>
</dbReference>
<reference evidence="4 5" key="1">
    <citation type="journal article" date="2018" name="BMC Genomics">
        <title>Genomic evidence for intraspecific hybridization in a clonal and extremely halotolerant yeast.</title>
        <authorList>
            <person name="Gostincar C."/>
            <person name="Stajich J.E."/>
            <person name="Zupancic J."/>
            <person name="Zalar P."/>
            <person name="Gunde-Cimerman N."/>
        </authorList>
    </citation>
    <scope>NUCLEOTIDE SEQUENCE [LARGE SCALE GENOMIC DNA]</scope>
    <source>
        <strain evidence="4 5">EXF-151</strain>
    </source>
</reference>
<evidence type="ECO:0000313" key="5">
    <source>
        <dbReference type="Proteomes" id="UP000270230"/>
    </source>
</evidence>
<accession>A0A3M7CKB2</accession>
<dbReference type="PANTHER" id="PTHR31996">
    <property type="entry name" value="COILED-COIL DOMAIN-CONTAINING PROTEIN 115"/>
    <property type="match status" value="1"/>
</dbReference>
<dbReference type="AlphaFoldDB" id="A0A3M7CKB2"/>
<comment type="caution">
    <text evidence="4">The sequence shown here is derived from an EMBL/GenBank/DDBJ whole genome shotgun (WGS) entry which is preliminary data.</text>
</comment>
<evidence type="ECO:0000256" key="2">
    <source>
        <dbReference type="SAM" id="Coils"/>
    </source>
</evidence>
<feature type="compositionally biased region" description="Basic and acidic residues" evidence="3">
    <location>
        <begin position="153"/>
        <end position="167"/>
    </location>
</feature>
<dbReference type="Pfam" id="PF21730">
    <property type="entry name" value="Vma22_CCDC115"/>
    <property type="match status" value="1"/>
</dbReference>
<sequence length="247" mass="27305">MKVSPRLHQANRLKMRTETESTAALGENRQISAGVAELNDRLDDLWVKYLDCLDQYQRAQESVQKALSSGFFSLAQANFKSSAGRRYGQDFYDERMKASKRVQIVDNGDDHVLAISMNPAVAPGDSSEGPNHKTEARQQPSPPSTPVADDEDVKAAKKPKEPTNLDEIKDQDSEIPGVAHQPATRSPLTWFGILTPRELRSAQKSFSTAISNPTESAVNATREMRQLEAEINRTRKAVRKAEKGGTA</sequence>